<feature type="region of interest" description="Disordered" evidence="1">
    <location>
        <begin position="512"/>
        <end position="531"/>
    </location>
</feature>
<dbReference type="OrthoDB" id="1092759at2759"/>
<gene>
    <name evidence="3" type="ORF">Bca52824_075485</name>
</gene>
<dbReference type="PANTHER" id="PTHR31286">
    <property type="entry name" value="GLYCINE-RICH CELL WALL STRUCTURAL PROTEIN 1.8-LIKE"/>
    <property type="match status" value="1"/>
</dbReference>
<sequence length="570" mass="64900">MYKRGREATFHIITFQQSNSFSLIFQLVEFFAIFIDMTQGQLLATVGNKNGGEAARKPLRVTVPHFDNSALIQNYDKNLIGKCLNPEEQDVKALIIMLPKIWKVEDRVAGADLCLERFQFDFHNEEDIEEVLKMQPYHFDYWMISLVRWKPVMEKSYPTEITFWVRVLGVPLQYWAEPTFESIGGAIGNVVKVDLDYGRVKVVIDGTHCLCFETSVDFRGGEFYGGGEELIALRYEKLFGYCSTCFSLCHDMKQCSLNKESPQKEIEVREARTERGGERAASYKGVVINGHDGRQEQNKEDRDYQGKGKGKMYEEDEAKWVRVSGRGNKKLSADRSRFRGEELDSRHRRPIYELTRNSFQEGRYRSQGYRGMRRERSPRDHFPEQERSKGRTYEGTMRSTQLSGAGETQQEVHPQRDGDVILAHVNGLGSDQVRMGNEKVENGLDVVNEVMLEQENLVKADDMDTDENNSSLKEGEVTNGGEEEFQDVTDEEIDGNQGVTQGDIVASIEMSEEGELEKAENVGGEEKNKGVKKKLFKGGPLVVGTSKMRMVHSLISSQERLRKQAQPQAG</sequence>
<accession>A0A8X7TY04</accession>
<feature type="compositionally biased region" description="Polar residues" evidence="1">
    <location>
        <begin position="397"/>
        <end position="412"/>
    </location>
</feature>
<evidence type="ECO:0000256" key="1">
    <source>
        <dbReference type="SAM" id="MobiDB-lite"/>
    </source>
</evidence>
<dbReference type="InterPro" id="IPR040256">
    <property type="entry name" value="At4g02000-like"/>
</dbReference>
<feature type="region of interest" description="Disordered" evidence="1">
    <location>
        <begin position="463"/>
        <end position="482"/>
    </location>
</feature>
<organism evidence="3 4">
    <name type="scientific">Brassica carinata</name>
    <name type="common">Ethiopian mustard</name>
    <name type="synonym">Abyssinian cabbage</name>
    <dbReference type="NCBI Taxonomy" id="52824"/>
    <lineage>
        <taxon>Eukaryota</taxon>
        <taxon>Viridiplantae</taxon>
        <taxon>Streptophyta</taxon>
        <taxon>Embryophyta</taxon>
        <taxon>Tracheophyta</taxon>
        <taxon>Spermatophyta</taxon>
        <taxon>Magnoliopsida</taxon>
        <taxon>eudicotyledons</taxon>
        <taxon>Gunneridae</taxon>
        <taxon>Pentapetalae</taxon>
        <taxon>rosids</taxon>
        <taxon>malvids</taxon>
        <taxon>Brassicales</taxon>
        <taxon>Brassicaceae</taxon>
        <taxon>Brassiceae</taxon>
        <taxon>Brassica</taxon>
    </lineage>
</organism>
<dbReference type="Proteomes" id="UP000886595">
    <property type="component" value="Unassembled WGS sequence"/>
</dbReference>
<evidence type="ECO:0000313" key="4">
    <source>
        <dbReference type="Proteomes" id="UP000886595"/>
    </source>
</evidence>
<dbReference type="AlphaFoldDB" id="A0A8X7TY04"/>
<dbReference type="Pfam" id="PF14111">
    <property type="entry name" value="DUF4283"/>
    <property type="match status" value="1"/>
</dbReference>
<feature type="compositionally biased region" description="Basic and acidic residues" evidence="1">
    <location>
        <begin position="516"/>
        <end position="529"/>
    </location>
</feature>
<dbReference type="EMBL" id="JAAMPC010000015">
    <property type="protein sequence ID" value="KAG2256191.1"/>
    <property type="molecule type" value="Genomic_DNA"/>
</dbReference>
<evidence type="ECO:0000259" key="2">
    <source>
        <dbReference type="Pfam" id="PF14111"/>
    </source>
</evidence>
<keyword evidence="4" id="KW-1185">Reference proteome</keyword>
<feature type="compositionally biased region" description="Basic and acidic residues" evidence="1">
    <location>
        <begin position="372"/>
        <end position="392"/>
    </location>
</feature>
<evidence type="ECO:0000313" key="3">
    <source>
        <dbReference type="EMBL" id="KAG2256191.1"/>
    </source>
</evidence>
<proteinExistence type="predicted"/>
<name>A0A8X7TY04_BRACI</name>
<protein>
    <recommendedName>
        <fullName evidence="2">DUF4283 domain-containing protein</fullName>
    </recommendedName>
</protein>
<reference evidence="3 4" key="1">
    <citation type="submission" date="2020-02" db="EMBL/GenBank/DDBJ databases">
        <authorList>
            <person name="Ma Q."/>
            <person name="Huang Y."/>
            <person name="Song X."/>
            <person name="Pei D."/>
        </authorList>
    </citation>
    <scope>NUCLEOTIDE SEQUENCE [LARGE SCALE GENOMIC DNA]</scope>
    <source>
        <strain evidence="3">Sxm20200214</strain>
        <tissue evidence="3">Leaf</tissue>
    </source>
</reference>
<dbReference type="PANTHER" id="PTHR31286:SF105">
    <property type="entry name" value="DUF4283 DOMAIN-CONTAINING PROTEIN"/>
    <property type="match status" value="1"/>
</dbReference>
<feature type="domain" description="DUF4283" evidence="2">
    <location>
        <begin position="77"/>
        <end position="151"/>
    </location>
</feature>
<feature type="compositionally biased region" description="Basic and acidic residues" evidence="1">
    <location>
        <begin position="291"/>
        <end position="306"/>
    </location>
</feature>
<feature type="region of interest" description="Disordered" evidence="1">
    <location>
        <begin position="289"/>
        <end position="310"/>
    </location>
</feature>
<dbReference type="InterPro" id="IPR025558">
    <property type="entry name" value="DUF4283"/>
</dbReference>
<comment type="caution">
    <text evidence="3">The sequence shown here is derived from an EMBL/GenBank/DDBJ whole genome shotgun (WGS) entry which is preliminary data.</text>
</comment>
<feature type="region of interest" description="Disordered" evidence="1">
    <location>
        <begin position="368"/>
        <end position="413"/>
    </location>
</feature>